<evidence type="ECO:0000313" key="1">
    <source>
        <dbReference type="EMBL" id="GMM48133.1"/>
    </source>
</evidence>
<evidence type="ECO:0008006" key="3">
    <source>
        <dbReference type="Google" id="ProtNLM"/>
    </source>
</evidence>
<evidence type="ECO:0000313" key="2">
    <source>
        <dbReference type="Proteomes" id="UP001378960"/>
    </source>
</evidence>
<dbReference type="Proteomes" id="UP001378960">
    <property type="component" value="Unassembled WGS sequence"/>
</dbReference>
<gene>
    <name evidence="1" type="ORF">DAPK24_047310</name>
</gene>
<name>A0AAV5RBI5_PICKL</name>
<dbReference type="EMBL" id="BTGB01000009">
    <property type="protein sequence ID" value="GMM48133.1"/>
    <property type="molecule type" value="Genomic_DNA"/>
</dbReference>
<accession>A0AAV5RBI5</accession>
<reference evidence="1 2" key="1">
    <citation type="journal article" date="2023" name="Elife">
        <title>Identification of key yeast species and microbe-microbe interactions impacting larval growth of Drosophila in the wild.</title>
        <authorList>
            <person name="Mure A."/>
            <person name="Sugiura Y."/>
            <person name="Maeda R."/>
            <person name="Honda K."/>
            <person name="Sakurai N."/>
            <person name="Takahashi Y."/>
            <person name="Watada M."/>
            <person name="Katoh T."/>
            <person name="Gotoh A."/>
            <person name="Gotoh Y."/>
            <person name="Taniguchi I."/>
            <person name="Nakamura K."/>
            <person name="Hayashi T."/>
            <person name="Katayama T."/>
            <person name="Uemura T."/>
            <person name="Hattori Y."/>
        </authorList>
    </citation>
    <scope>NUCLEOTIDE SEQUENCE [LARGE SCALE GENOMIC DNA]</scope>
    <source>
        <strain evidence="1 2">PK-24</strain>
    </source>
</reference>
<dbReference type="AlphaFoldDB" id="A0AAV5RBI5"/>
<protein>
    <recommendedName>
        <fullName evidence="3">Cullin family profile domain-containing protein</fullName>
    </recommendedName>
</protein>
<keyword evidence="2" id="KW-1185">Reference proteome</keyword>
<organism evidence="1 2">
    <name type="scientific">Pichia kluyveri</name>
    <name type="common">Yeast</name>
    <dbReference type="NCBI Taxonomy" id="36015"/>
    <lineage>
        <taxon>Eukaryota</taxon>
        <taxon>Fungi</taxon>
        <taxon>Dikarya</taxon>
        <taxon>Ascomycota</taxon>
        <taxon>Saccharomycotina</taxon>
        <taxon>Pichiomycetes</taxon>
        <taxon>Pichiales</taxon>
        <taxon>Pichiaceae</taxon>
        <taxon>Pichia</taxon>
    </lineage>
</organism>
<sequence>MDFINGIKEVEVINNYNDEDEGYITLYDKYGMINEVENESIKGEINEIMDNVDKCDDIIEFYSRCLYKLQFIISIRFKQFKTWNEVHDNSGYRLNGIYQIINELFVDKFKGKSENGIGNLNTDLSKRMWNKSVLKWGKIISNFVVTDEGRDDVLQIGKFCEFLQIEMDSVLDGIFLKVLKNLYGKILRSGEKGIFIKLAEYETRATRIYNDMFSEGIFFHSRAFNELCDISQEEFKTLIYFEFVNDYKINEQYKISGNRKWNIYDDWPVVFKKYIRDTIDSIEINEKSLKSVVEFIEKFIFEVDRLKNKIKIDKIDVIKEITGHVNSKIKKDLSMHYLHYINYKIKNIIKYNNRNLMEKELRKLTEGVMLMKQILGYNKVNIMETRYESLLFNRMIEVMKNRNEILEVNWMDCEIEMIKSFGYNKDILREIKNSKNLKEGWDKCNEREFDDIILIFKYNNNFDNYNIWNRKGNNRMKLNLKLRNEIKKFYRRNFNHLESNKRKIIFKIDYFNSIMEVKYGEDCQIECNSYEGMILENLDDGMKEVDIVNKLDIEMEIVKRSIDRLIKSKVIIRGNDGSLNVNEGLTGFIVVK</sequence>
<comment type="caution">
    <text evidence="1">The sequence shown here is derived from an EMBL/GenBank/DDBJ whole genome shotgun (WGS) entry which is preliminary data.</text>
</comment>
<proteinExistence type="predicted"/>